<gene>
    <name evidence="19" type="ORF">DXG03_007732</name>
</gene>
<dbReference type="SUPFAM" id="SSF56112">
    <property type="entry name" value="Protein kinase-like (PK-like)"/>
    <property type="match status" value="1"/>
</dbReference>
<feature type="domain" description="FATC" evidence="18">
    <location>
        <begin position="3054"/>
        <end position="3086"/>
    </location>
</feature>
<evidence type="ECO:0000256" key="5">
    <source>
        <dbReference type="ARBA" id="ARBA00022527"/>
    </source>
</evidence>
<dbReference type="PANTHER" id="PTHR37079:SF4">
    <property type="entry name" value="SERINE_THREONINE-PROTEIN KINASE ATM"/>
    <property type="match status" value="1"/>
</dbReference>
<dbReference type="SMART" id="SM01343">
    <property type="entry name" value="FATC"/>
    <property type="match status" value="1"/>
</dbReference>
<dbReference type="GO" id="GO:0035556">
    <property type="term" value="P:intracellular signal transduction"/>
    <property type="evidence" value="ECO:0007669"/>
    <property type="project" value="UniProtKB-ARBA"/>
</dbReference>
<evidence type="ECO:0000259" key="17">
    <source>
        <dbReference type="PROSITE" id="PS51189"/>
    </source>
</evidence>
<dbReference type="PROSITE" id="PS50290">
    <property type="entry name" value="PI3_4_KINASE_3"/>
    <property type="match status" value="1"/>
</dbReference>
<reference evidence="19" key="1">
    <citation type="submission" date="2020-07" db="EMBL/GenBank/DDBJ databases">
        <authorList>
            <person name="Nieuwenhuis M."/>
            <person name="Van De Peppel L.J.J."/>
        </authorList>
    </citation>
    <scope>NUCLEOTIDE SEQUENCE</scope>
    <source>
        <strain evidence="19">AP01</strain>
        <tissue evidence="19">Mycelium</tissue>
    </source>
</reference>
<comment type="similarity">
    <text evidence="2 14">Belongs to the PI3/PI4-kinase family. ATM subfamily.</text>
</comment>
<evidence type="ECO:0000259" key="16">
    <source>
        <dbReference type="PROSITE" id="PS50290"/>
    </source>
</evidence>
<dbReference type="EMBL" id="JABCKV010000006">
    <property type="protein sequence ID" value="KAG5647810.1"/>
    <property type="molecule type" value="Genomic_DNA"/>
</dbReference>
<evidence type="ECO:0000256" key="11">
    <source>
        <dbReference type="ARBA" id="ARBA00023242"/>
    </source>
</evidence>
<dbReference type="GO" id="GO:0005634">
    <property type="term" value="C:nucleus"/>
    <property type="evidence" value="ECO:0007669"/>
    <property type="project" value="UniProtKB-SubCell"/>
</dbReference>
<dbReference type="OrthoDB" id="381190at2759"/>
<evidence type="ECO:0000256" key="15">
    <source>
        <dbReference type="SAM" id="MobiDB-lite"/>
    </source>
</evidence>
<dbReference type="EC" id="2.7.11.1" evidence="3 14"/>
<feature type="compositionally biased region" description="Acidic residues" evidence="15">
    <location>
        <begin position="190"/>
        <end position="207"/>
    </location>
</feature>
<sequence>MSRSGSQVNLKDVLNGLKSTKIIDRQKALASFRAVFERPNFVNNFSTDPRAWVSVFQALFETVLTEKLAVTKKETSKSSGSSATASKRLEEAASTVRWLTERTVRFMNRRVTKPIFEHLLQTMVHRGELVAPVALQYIKALRCLVSYTPHMEHMEDDTWVRIVEMGFNILLEDPIKSTFSDDTTSPSPEQEADDSDLFDEDDSEDDALPSTSRKRPRSNSHSPDASPIKPSPQIERKARPTTRPTRLVSVSLEQVEFMSLLSTLLRSPSSPILSQEYPHLASSILVRLQRFLDLYTADASLVYDYVVALSSTLSHLSLNRIAAVSTFARKAWGGLIGLWGTKNKRIKEGLVSVLRILFPFVVSDHGPRTKPATSFDCVHGLRTLHKTLRKETESRSGIEGLSLECLRLEITDNRGDRPEVSAFIASTFRYGWNFDSNQGLAWAIHELQADCIAKVCCNEIVYSDLTLIFAQLFQLSESIHVPPTPGPTSGEGKRKRFSLENPINPIEALRKSIKQSASNAQVYHLQILMFLIDRHWHILHGKLQQGIIQDLIELVSLDDGIVQSWVFLCFGAIAFSVASPLHAMGNSTHPPTSRKQDTVLWETIWATAIRRTNVPVVSRAACHTAYILLAHTHARKDDYANIALPSNKVLSEIESLAKDLDVQGPPYPFDSVCTFLACCLRVASQDMHLYRMQLEEKVLTWLVDSWKVAGFRSKTLSPYMVKDVMLLLESICSLGKRTDLVSRVPLPEGQIVDVLVDEAKTQVIRDFVLAARLPPFRSAEIIHGTESSSYQNSAIDNDRGLIPPRGRERRITAFLLKSLQRLLSDWEDNTSHSPAETARQSMDMAVVALSFESVLVLNGTEPDRRLIQAACKLVGIITALLTDARWTPGEKAFIALGLDPLTFIGDEPEDVEPWSAMVPPDDGSGIKAQTLSQLSSCRTDGSVAISASRMSFLRIVWQNPDVQNAFGMIDDSLRSVLRITLGERPSFTTGPDAMDVDEHDDFGAIRTATEQHATSSNELTGHESRIDRLIVDICISFLTVGPTLQSAAGEPTRDKDLMDVILNTAEHRPEAFMAAFPVILGKCRQRILNISTRSLDSLLDQVSRLLALYQYSRSHRLQTLVTQFLASTLDIWASPSVAIGDVLDKFHDLFMWLAGALEKKKLRAWAVRDLLARFFDQYLVKDVAEHAWNPEEEEESQLPQLPSSLLPMMGADDDMRVRFRVAVINARLFAVARHAARPNQQVYVAIQGSLTRDLASHELMLTRILSLGNIMIACSAVRRGAYWHLLEACLHTSMYTAHIEAVLRGVSLRMGLVDFSSLFEAYASQLAYSIRQSDSDFLRFPPHLLGYQDRKECAVANFRSFTPTNIWNNGRRLFENHCKVISKSIDEGIRDCFGDIIGYQIVTYVDRHDTNTDALGPLLRSMTFDGAEFDQCLAQNVDAVAASILRSIGDQDFSEKGPIIVALRNVDETGVSVATFRSLTRYRRIEDFDLTHPPNLPQFPAETVFQALQWLRSEAVELDDKATTYHILRQLFADVDRSPLVYEQIRFVNALCLWIAIHPEAFQEITLLYTLIHGATALLGQSDLARAAQSIIDWALSCYRKFQSKDSRIPDTLVRICCLAYDYSQASHVQHLRSMGAELLEWIDIQAYQLAQVPWMSSQVMQALPAWPHQPSPRLLQLCESITSEHLSSALGDYRITSSKFRLVRRLRDYTISGAYSDHHFAPVDFWRLKECIPPSDQLQDADIDAFADLLALNKGHLDSFGGESSRSTSILGRHLRSKIKDREFQKEPIILTLMSMVQGDSTSQSNAAYETLRLIKSADNLSTSASLKEYRTELEYVAKYRRSPRCHRHCNIDDLVTDEQYLDSVGDFPRWVTGITTLLSDVLATTDAFYAQVIPILQSDTWFAEQILATLVYTLVADETSVPDAKDAPHRRTLSQFFTSVLSSSFASIRCLRSVIDVILHLRHFHFQKPQNPPDPNHDPLSYNKWLDVDFFLLAQRSITCGVYTTALLFLELASEASGSSLNSSQEILYEIYRHIDEPDGFYGIHDADLHQNLLRRFHHENQWERAFRFHGAAIEAGDAIGHAEGLVKSFHSFGFDHLANDALRTASSLIGGGSYSGSRGITYQLAWRTDTWDLPECDEQVAGASLYHALRAIHRERDERSVDIIVRKSLSREMARLRALGSENFAEIREVIQDLMCLREVAKWRQDPFQSCLASRDLSMGKWDHFVEIDQTFNFYNLESIMATRISLVRSSRHKEQRQQIGALVGPFAQGLTDVETQCLVRLSKAARAAGKDQVALNSIIRSQKLQKVPSFGVFEEFANVLWCQKEEKIAVESLQRLAQSNWLGLIRDTPCDHDKALVLSRLGSWSSAACLRKPEDIQKEYFKAAIDSLPNIDGSSSSGARGTHATVYHECAMFAERHYHQIVKSPDALRWKIYVDRKQQEITARGEELKKLACNSQEWRKVDSLREKADKQLQSDQESFRRHNVSRDAFLKQAIDMYSRALQDSDFYDGDAIIRLCSLWFTNFDNDATGLQEKIKGALKRIPSRKFVVLSHQLSARIWTPLTTADDVAPTSLPVSQSILQSLILRMCKEHPFHCTYQVYCLQPERPDKTSRRKSGRMATPSSVQTERSIAAGNIFDRLRREPSTAERLRDIEKLSNVCLEWATYPIKNNPKYPRNKTAKLPTEASIGKITNLRVPVMTHHTPLDPTMQYSDCPWIDHFETSFKVANGNGVPKITDCIGTNGVTYKQLFKGEGGDDLRQDAVMEQVFSLVNDILHHDTDTRRRLLNVRDYRVIPLTPQAGVLEFVGDTLPLNGWLPLAHSRYHPNDLPHKAIYPALQKAREEHEDLTQKVAAFEALQKKVRPVMRHFFTEKHKIPMAWFAMRLNYTRSVATTSIVGHVLGLGDRHISNILIDNVSGQLVHIDLGIAFDQGRLLPVPELVPFRMTRDMIDGMGMSGTAGVFQRCAEETLRVLRDGSEVVMTVLEVFKHDPLHSWHVHLTASETKIKRVQGGASASTTNTARPGIDIGIDMSSGSAEEAADRALSSVARKLDKSLSVQTVVNQLVTEATDTRNLAQIFHGWGPLY</sequence>
<evidence type="ECO:0000256" key="14">
    <source>
        <dbReference type="RuleBase" id="RU365027"/>
    </source>
</evidence>
<keyword evidence="14" id="KW-0156">Chromatin regulator</keyword>
<keyword evidence="5 14" id="KW-0723">Serine/threonine-protein kinase</keyword>
<dbReference type="CDD" id="cd05171">
    <property type="entry name" value="PIKKc_ATM"/>
    <property type="match status" value="1"/>
</dbReference>
<keyword evidence="6 14" id="KW-0808">Transferase</keyword>
<name>A0A9P7GEH6_9AGAR</name>
<evidence type="ECO:0000256" key="10">
    <source>
        <dbReference type="ARBA" id="ARBA00022840"/>
    </source>
</evidence>
<dbReference type="GO" id="GO:0006281">
    <property type="term" value="P:DNA repair"/>
    <property type="evidence" value="ECO:0007669"/>
    <property type="project" value="InterPro"/>
</dbReference>
<evidence type="ECO:0000256" key="4">
    <source>
        <dbReference type="ARBA" id="ARBA00014619"/>
    </source>
</evidence>
<dbReference type="SMART" id="SM01342">
    <property type="entry name" value="TAN"/>
    <property type="match status" value="1"/>
</dbReference>
<feature type="region of interest" description="Disordered" evidence="15">
    <location>
        <begin position="177"/>
        <end position="245"/>
    </location>
</feature>
<dbReference type="Pfam" id="PF11640">
    <property type="entry name" value="TAN"/>
    <property type="match status" value="1"/>
</dbReference>
<protein>
    <recommendedName>
        <fullName evidence="4 14">Serine/threonine-protein kinase Tel1</fullName>
        <ecNumber evidence="3 14">2.7.11.1</ecNumber>
    </recommendedName>
</protein>
<feature type="compositionally biased region" description="Low complexity" evidence="15">
    <location>
        <begin position="177"/>
        <end position="188"/>
    </location>
</feature>
<dbReference type="PROSITE" id="PS00916">
    <property type="entry name" value="PI3_4_KINASE_2"/>
    <property type="match status" value="1"/>
</dbReference>
<keyword evidence="14" id="KW-0158">Chromosome</keyword>
<evidence type="ECO:0000256" key="6">
    <source>
        <dbReference type="ARBA" id="ARBA00022679"/>
    </source>
</evidence>
<evidence type="ECO:0000256" key="8">
    <source>
        <dbReference type="ARBA" id="ARBA00022763"/>
    </source>
</evidence>
<comment type="function">
    <text evidence="14">Serine/threonine protein kinase which activates checkpoint signaling upon genotoxic stresses such as ionizing radiation (IR), ultraviolet light (UV), or DNA replication stalling, thereby acting as a DNA damage sensor. Recognizes the substrate consensus sequence [ST]-Q. Phosphorylates histone H2A to form H2AS128ph (gamma-H2A) at sites of DNA damage, involved in the regulation of DNA damage response mechanism. Required for the control of telomere length and genome stability.</text>
</comment>
<evidence type="ECO:0000256" key="12">
    <source>
        <dbReference type="ARBA" id="ARBA00047899"/>
    </source>
</evidence>
<dbReference type="Proteomes" id="UP000775547">
    <property type="component" value="Unassembled WGS sequence"/>
</dbReference>
<feature type="domain" description="FAT" evidence="17">
    <location>
        <begin position="1994"/>
        <end position="2608"/>
    </location>
</feature>
<dbReference type="InterPro" id="IPR018936">
    <property type="entry name" value="PI3/4_kinase_CS"/>
</dbReference>
<dbReference type="Gene3D" id="3.30.1010.10">
    <property type="entry name" value="Phosphatidylinositol 3-kinase Catalytic Subunit, Chain A, domain 4"/>
    <property type="match status" value="1"/>
</dbReference>
<dbReference type="InterPro" id="IPR011009">
    <property type="entry name" value="Kinase-like_dom_sf"/>
</dbReference>
<evidence type="ECO:0000256" key="9">
    <source>
        <dbReference type="ARBA" id="ARBA00022777"/>
    </source>
</evidence>
<evidence type="ECO:0000313" key="19">
    <source>
        <dbReference type="EMBL" id="KAG5647810.1"/>
    </source>
</evidence>
<dbReference type="SMART" id="SM00146">
    <property type="entry name" value="PI3Kc"/>
    <property type="match status" value="1"/>
</dbReference>
<dbReference type="PROSITE" id="PS51189">
    <property type="entry name" value="FAT"/>
    <property type="match status" value="1"/>
</dbReference>
<keyword evidence="11 14" id="KW-0539">Nucleus</keyword>
<keyword evidence="14" id="KW-0779">Telomere</keyword>
<dbReference type="InterPro" id="IPR036940">
    <property type="entry name" value="PI3/4_kinase_cat_sf"/>
</dbReference>
<evidence type="ECO:0000256" key="2">
    <source>
        <dbReference type="ARBA" id="ARBA00010769"/>
    </source>
</evidence>
<accession>A0A9P7GEH6</accession>
<comment type="catalytic activity">
    <reaction evidence="13">
        <text>L-seryl-[protein] + ATP = O-phospho-L-seryl-[protein] + ADP + H(+)</text>
        <dbReference type="Rhea" id="RHEA:17989"/>
        <dbReference type="Rhea" id="RHEA-COMP:9863"/>
        <dbReference type="Rhea" id="RHEA-COMP:11604"/>
        <dbReference type="ChEBI" id="CHEBI:15378"/>
        <dbReference type="ChEBI" id="CHEBI:29999"/>
        <dbReference type="ChEBI" id="CHEBI:30616"/>
        <dbReference type="ChEBI" id="CHEBI:83421"/>
        <dbReference type="ChEBI" id="CHEBI:456216"/>
        <dbReference type="EC" id="2.7.11.1"/>
    </reaction>
</comment>
<dbReference type="GO" id="GO:0005524">
    <property type="term" value="F:ATP binding"/>
    <property type="evidence" value="ECO:0007669"/>
    <property type="project" value="UniProtKB-KW"/>
</dbReference>
<evidence type="ECO:0000256" key="13">
    <source>
        <dbReference type="ARBA" id="ARBA00048679"/>
    </source>
</evidence>
<dbReference type="InterPro" id="IPR044107">
    <property type="entry name" value="PIKKc_ATM"/>
</dbReference>
<dbReference type="Pfam" id="PF02260">
    <property type="entry name" value="FATC"/>
    <property type="match status" value="1"/>
</dbReference>
<dbReference type="GO" id="GO:0004674">
    <property type="term" value="F:protein serine/threonine kinase activity"/>
    <property type="evidence" value="ECO:0007669"/>
    <property type="project" value="UniProtKB-KW"/>
</dbReference>
<keyword evidence="20" id="KW-1185">Reference proteome</keyword>
<dbReference type="InterPro" id="IPR021668">
    <property type="entry name" value="TAN"/>
</dbReference>
<evidence type="ECO:0000313" key="20">
    <source>
        <dbReference type="Proteomes" id="UP000775547"/>
    </source>
</evidence>
<evidence type="ECO:0000256" key="7">
    <source>
        <dbReference type="ARBA" id="ARBA00022741"/>
    </source>
</evidence>
<dbReference type="PROSITE" id="PS51190">
    <property type="entry name" value="FATC"/>
    <property type="match status" value="1"/>
</dbReference>
<dbReference type="InterPro" id="IPR038980">
    <property type="entry name" value="ATM_plant"/>
</dbReference>
<proteinExistence type="inferred from homology"/>
<keyword evidence="9 14" id="KW-0418">Kinase</keyword>
<dbReference type="InterPro" id="IPR000403">
    <property type="entry name" value="PI3/4_kinase_cat_dom"/>
</dbReference>
<comment type="subcellular location">
    <subcellularLocation>
        <location evidence="14">Chromosome</location>
        <location evidence="14">Telomere</location>
    </subcellularLocation>
    <subcellularLocation>
        <location evidence="1 14">Nucleus</location>
    </subcellularLocation>
</comment>
<feature type="domain" description="PI3K/PI4K catalytic" evidence="16">
    <location>
        <begin position="2722"/>
        <end position="3041"/>
    </location>
</feature>
<dbReference type="GO" id="GO:0006325">
    <property type="term" value="P:chromatin organization"/>
    <property type="evidence" value="ECO:0007669"/>
    <property type="project" value="UniProtKB-KW"/>
</dbReference>
<dbReference type="InterPro" id="IPR003152">
    <property type="entry name" value="FATC_dom"/>
</dbReference>
<dbReference type="GO" id="GO:0000781">
    <property type="term" value="C:chromosome, telomeric region"/>
    <property type="evidence" value="ECO:0007669"/>
    <property type="project" value="UniProtKB-SubCell"/>
</dbReference>
<dbReference type="PANTHER" id="PTHR37079">
    <property type="entry name" value="SERINE/THREONINE-PROTEIN KINASE ATM"/>
    <property type="match status" value="1"/>
</dbReference>
<evidence type="ECO:0000259" key="18">
    <source>
        <dbReference type="PROSITE" id="PS51190"/>
    </source>
</evidence>
<comment type="catalytic activity">
    <reaction evidence="12 14">
        <text>L-threonyl-[protein] + ATP = O-phospho-L-threonyl-[protein] + ADP + H(+)</text>
        <dbReference type="Rhea" id="RHEA:46608"/>
        <dbReference type="Rhea" id="RHEA-COMP:11060"/>
        <dbReference type="Rhea" id="RHEA-COMP:11605"/>
        <dbReference type="ChEBI" id="CHEBI:15378"/>
        <dbReference type="ChEBI" id="CHEBI:30013"/>
        <dbReference type="ChEBI" id="CHEBI:30616"/>
        <dbReference type="ChEBI" id="CHEBI:61977"/>
        <dbReference type="ChEBI" id="CHEBI:456216"/>
        <dbReference type="EC" id="2.7.11.1"/>
    </reaction>
</comment>
<evidence type="ECO:0000256" key="3">
    <source>
        <dbReference type="ARBA" id="ARBA00012513"/>
    </source>
</evidence>
<keyword evidence="10 14" id="KW-0067">ATP-binding</keyword>
<keyword evidence="8 14" id="KW-0227">DNA damage</keyword>
<comment type="caution">
    <text evidence="19">The sequence shown here is derived from an EMBL/GenBank/DDBJ whole genome shotgun (WGS) entry which is preliminary data.</text>
</comment>
<organism evidence="19 20">
    <name type="scientific">Asterophora parasitica</name>
    <dbReference type="NCBI Taxonomy" id="117018"/>
    <lineage>
        <taxon>Eukaryota</taxon>
        <taxon>Fungi</taxon>
        <taxon>Dikarya</taxon>
        <taxon>Basidiomycota</taxon>
        <taxon>Agaricomycotina</taxon>
        <taxon>Agaricomycetes</taxon>
        <taxon>Agaricomycetidae</taxon>
        <taxon>Agaricales</taxon>
        <taxon>Tricholomatineae</taxon>
        <taxon>Lyophyllaceae</taxon>
        <taxon>Asterophora</taxon>
    </lineage>
</organism>
<dbReference type="Gene3D" id="1.10.1070.11">
    <property type="entry name" value="Phosphatidylinositol 3-/4-kinase, catalytic domain"/>
    <property type="match status" value="1"/>
</dbReference>
<keyword evidence="7 14" id="KW-0547">Nucleotide-binding</keyword>
<evidence type="ECO:0000256" key="1">
    <source>
        <dbReference type="ARBA" id="ARBA00004123"/>
    </source>
</evidence>
<reference evidence="19" key="2">
    <citation type="submission" date="2021-10" db="EMBL/GenBank/DDBJ databases">
        <title>Phylogenomics reveals ancestral predisposition of the termite-cultivated fungus Termitomyces towards a domesticated lifestyle.</title>
        <authorList>
            <person name="Auxier B."/>
            <person name="Grum-Grzhimaylo A."/>
            <person name="Cardenas M.E."/>
            <person name="Lodge J.D."/>
            <person name="Laessoe T."/>
            <person name="Pedersen O."/>
            <person name="Smith M.E."/>
            <person name="Kuyper T.W."/>
            <person name="Franco-Molano E.A."/>
            <person name="Baroni T.J."/>
            <person name="Aanen D.K."/>
        </authorList>
    </citation>
    <scope>NUCLEOTIDE SEQUENCE</scope>
    <source>
        <strain evidence="19">AP01</strain>
        <tissue evidence="19">Mycelium</tissue>
    </source>
</reference>
<dbReference type="Pfam" id="PF00454">
    <property type="entry name" value="PI3_PI4_kinase"/>
    <property type="match status" value="1"/>
</dbReference>
<dbReference type="InterPro" id="IPR014009">
    <property type="entry name" value="PIK_FAT"/>
</dbReference>